<organism evidence="1 2">
    <name type="scientific">Artomyces pyxidatus</name>
    <dbReference type="NCBI Taxonomy" id="48021"/>
    <lineage>
        <taxon>Eukaryota</taxon>
        <taxon>Fungi</taxon>
        <taxon>Dikarya</taxon>
        <taxon>Basidiomycota</taxon>
        <taxon>Agaricomycotina</taxon>
        <taxon>Agaricomycetes</taxon>
        <taxon>Russulales</taxon>
        <taxon>Auriscalpiaceae</taxon>
        <taxon>Artomyces</taxon>
    </lineage>
</organism>
<comment type="caution">
    <text evidence="1">The sequence shown here is derived from an EMBL/GenBank/DDBJ whole genome shotgun (WGS) entry which is preliminary data.</text>
</comment>
<accession>A0ACB8STG7</accession>
<dbReference type="Proteomes" id="UP000814140">
    <property type="component" value="Unassembled WGS sequence"/>
</dbReference>
<reference evidence="1" key="2">
    <citation type="journal article" date="2022" name="New Phytol.">
        <title>Evolutionary transition to the ectomycorrhizal habit in the genomes of a hyperdiverse lineage of mushroom-forming fungi.</title>
        <authorList>
            <person name="Looney B."/>
            <person name="Miyauchi S."/>
            <person name="Morin E."/>
            <person name="Drula E."/>
            <person name="Courty P.E."/>
            <person name="Kohler A."/>
            <person name="Kuo A."/>
            <person name="LaButti K."/>
            <person name="Pangilinan J."/>
            <person name="Lipzen A."/>
            <person name="Riley R."/>
            <person name="Andreopoulos W."/>
            <person name="He G."/>
            <person name="Johnson J."/>
            <person name="Nolan M."/>
            <person name="Tritt A."/>
            <person name="Barry K.W."/>
            <person name="Grigoriev I.V."/>
            <person name="Nagy L.G."/>
            <person name="Hibbett D."/>
            <person name="Henrissat B."/>
            <person name="Matheny P.B."/>
            <person name="Labbe J."/>
            <person name="Martin F.M."/>
        </authorList>
    </citation>
    <scope>NUCLEOTIDE SEQUENCE</scope>
    <source>
        <strain evidence="1">HHB10654</strain>
    </source>
</reference>
<proteinExistence type="predicted"/>
<dbReference type="EMBL" id="MU277224">
    <property type="protein sequence ID" value="KAI0059669.1"/>
    <property type="molecule type" value="Genomic_DNA"/>
</dbReference>
<evidence type="ECO:0000313" key="1">
    <source>
        <dbReference type="EMBL" id="KAI0059669.1"/>
    </source>
</evidence>
<gene>
    <name evidence="1" type="ORF">BV25DRAFT_1859983</name>
</gene>
<name>A0ACB8STG7_9AGAM</name>
<keyword evidence="2" id="KW-1185">Reference proteome</keyword>
<evidence type="ECO:0000313" key="2">
    <source>
        <dbReference type="Proteomes" id="UP000814140"/>
    </source>
</evidence>
<reference evidence="1" key="1">
    <citation type="submission" date="2021-03" db="EMBL/GenBank/DDBJ databases">
        <authorList>
            <consortium name="DOE Joint Genome Institute"/>
            <person name="Ahrendt S."/>
            <person name="Looney B.P."/>
            <person name="Miyauchi S."/>
            <person name="Morin E."/>
            <person name="Drula E."/>
            <person name="Courty P.E."/>
            <person name="Chicoki N."/>
            <person name="Fauchery L."/>
            <person name="Kohler A."/>
            <person name="Kuo A."/>
            <person name="Labutti K."/>
            <person name="Pangilinan J."/>
            <person name="Lipzen A."/>
            <person name="Riley R."/>
            <person name="Andreopoulos W."/>
            <person name="He G."/>
            <person name="Johnson J."/>
            <person name="Barry K.W."/>
            <person name="Grigoriev I.V."/>
            <person name="Nagy L."/>
            <person name="Hibbett D."/>
            <person name="Henrissat B."/>
            <person name="Matheny P.B."/>
            <person name="Labbe J."/>
            <person name="Martin F."/>
        </authorList>
    </citation>
    <scope>NUCLEOTIDE SEQUENCE</scope>
    <source>
        <strain evidence="1">HHB10654</strain>
    </source>
</reference>
<sequence length="533" mass="59665">MAFLFCALLFVVVVHNLFALASLRKIHGPPSASLLSGNFTQMFNHGAAKFHKYLDDTYGRVYRITGFFGASILVISDPHAAANILVKEHSTFVMDPALRESNRLVWGPGLFAAIGEHHRKQRKMLNPVFAPQHLRSLIPLFHRVTNQLELVLRQLTADGPREIELLDWLGRLALELIAQGGLGYTFDSLNLDAGEHEFASALQEYMPTISSLYLWRKITPFLPRWPRFLRFCALRLPNAKVHNVIRISDIIHKHSMQIFKEKKALLAKGDKEFARQLGEGKDIISLLMRESEDAAEDVRLPDEEIIAQIGTFLFAGSETTSVTLSRILLLLAQNPDVQDRLRDELNEAHTSADGDMTYEVLSELPYLEAVCHETLRVYAPVAFVNRTCAADVAVPLSQPIETSDGPLSAIFIPQGTDIIIHTTAINRAKDIWGPDAEEWRPERFLSPLPESVAEAHIPGVYSNTMTFSAGGHSCIGFKFSELEMKVVLFHLVRSFRFSPSQTEIIWKYGGLTTPSLKGSDTFGPKLPMVVETL</sequence>
<protein>
    <submittedName>
        <fullName evidence="1">Cytochrome P450</fullName>
    </submittedName>
</protein>